<organism evidence="9 11">
    <name type="scientific">Methylobacterium oxalidis</name>
    <dbReference type="NCBI Taxonomy" id="944322"/>
    <lineage>
        <taxon>Bacteria</taxon>
        <taxon>Pseudomonadati</taxon>
        <taxon>Pseudomonadota</taxon>
        <taxon>Alphaproteobacteria</taxon>
        <taxon>Hyphomicrobiales</taxon>
        <taxon>Methylobacteriaceae</taxon>
        <taxon>Methylobacterium</taxon>
    </lineage>
</organism>
<evidence type="ECO:0000256" key="1">
    <source>
        <dbReference type="ARBA" id="ARBA00000085"/>
    </source>
</evidence>
<keyword evidence="6" id="KW-0418">Kinase</keyword>
<reference evidence="9 11" key="3">
    <citation type="submission" date="2019-07" db="EMBL/GenBank/DDBJ databases">
        <title>Whole genome shotgun sequence of Methylobacterium oxalidis NBRC 107715.</title>
        <authorList>
            <person name="Hosoyama A."/>
            <person name="Uohara A."/>
            <person name="Ohji S."/>
            <person name="Ichikawa N."/>
        </authorList>
    </citation>
    <scope>NUCLEOTIDE SEQUENCE [LARGE SCALE GENOMIC DNA]</scope>
    <source>
        <strain evidence="9 11">NBRC 107715</strain>
    </source>
</reference>
<feature type="domain" description="Signal transduction histidine kinase HWE region" evidence="8">
    <location>
        <begin position="93"/>
        <end position="175"/>
    </location>
</feature>
<dbReference type="SMART" id="SM00911">
    <property type="entry name" value="HWE_HK"/>
    <property type="match status" value="1"/>
</dbReference>
<keyword evidence="12" id="KW-1185">Reference proteome</keyword>
<evidence type="ECO:0000313" key="10">
    <source>
        <dbReference type="EMBL" id="GLS63089.1"/>
    </source>
</evidence>
<keyword evidence="5" id="KW-0547">Nucleotide-binding</keyword>
<dbReference type="PANTHER" id="PTHR41523:SF7">
    <property type="entry name" value="HISTIDINE KINASE"/>
    <property type="match status" value="1"/>
</dbReference>
<name>A0A512J910_9HYPH</name>
<evidence type="ECO:0000313" key="12">
    <source>
        <dbReference type="Proteomes" id="UP001156856"/>
    </source>
</evidence>
<dbReference type="GO" id="GO:0004673">
    <property type="term" value="F:protein histidine kinase activity"/>
    <property type="evidence" value="ECO:0007669"/>
    <property type="project" value="UniProtKB-EC"/>
</dbReference>
<comment type="caution">
    <text evidence="9">The sequence shown here is derived from an EMBL/GenBank/DDBJ whole genome shotgun (WGS) entry which is preliminary data.</text>
</comment>
<evidence type="ECO:0000256" key="6">
    <source>
        <dbReference type="ARBA" id="ARBA00022777"/>
    </source>
</evidence>
<gene>
    <name evidence="10" type="ORF">GCM10007888_14700</name>
    <name evidence="9" type="ORF">MOX02_44430</name>
</gene>
<evidence type="ECO:0000256" key="3">
    <source>
        <dbReference type="ARBA" id="ARBA00022553"/>
    </source>
</evidence>
<reference evidence="10" key="4">
    <citation type="submission" date="2023-01" db="EMBL/GenBank/DDBJ databases">
        <title>Draft genome sequence of Methylobacterium oxalidis strain NBRC 107715.</title>
        <authorList>
            <person name="Sun Q."/>
            <person name="Mori K."/>
        </authorList>
    </citation>
    <scope>NUCLEOTIDE SEQUENCE</scope>
    <source>
        <strain evidence="10">NBRC 107715</strain>
    </source>
</reference>
<dbReference type="InterPro" id="IPR036890">
    <property type="entry name" value="HATPase_C_sf"/>
</dbReference>
<reference evidence="10" key="1">
    <citation type="journal article" date="2014" name="Int. J. Syst. Evol. Microbiol.">
        <title>Complete genome of a new Firmicutes species belonging to the dominant human colonic microbiota ('Ruminococcus bicirculans') reveals two chromosomes and a selective capacity to utilize plant glucans.</title>
        <authorList>
            <consortium name="NISC Comparative Sequencing Program"/>
            <person name="Wegmann U."/>
            <person name="Louis P."/>
            <person name="Goesmann A."/>
            <person name="Henrissat B."/>
            <person name="Duncan S.H."/>
            <person name="Flint H.J."/>
        </authorList>
    </citation>
    <scope>NUCLEOTIDE SEQUENCE</scope>
    <source>
        <strain evidence="10">NBRC 107715</strain>
    </source>
</reference>
<dbReference type="Pfam" id="PF07536">
    <property type="entry name" value="HWE_HK"/>
    <property type="match status" value="1"/>
</dbReference>
<sequence>MNEPRLSALEAENARLRALLGQYRRQAVMIAQRHERLGRFFIAERDANRAEASRLAAENARIRGEAELAAADYANDLGELMQNEARQTLLMQELSHRVKNTLAMVQAIAAQTLRNAESLDVAAESLGARLIALAQAHDILIQGSWSSVDLRSLVDGALALHAEGESQQFRVTGPDLTLGPRPGLTFALMLHELATNAAKYGALSTPEGHVEIAWCVEAGEAGGEPHLRFRWEEVGGPPVRPPTRTGFGSRLIERSLVHSFGGSVNLAYPVTGAVLTLRAPLSAVVAEAP</sequence>
<dbReference type="Proteomes" id="UP000321960">
    <property type="component" value="Unassembled WGS sequence"/>
</dbReference>
<evidence type="ECO:0000256" key="7">
    <source>
        <dbReference type="ARBA" id="ARBA00022840"/>
    </source>
</evidence>
<dbReference type="PANTHER" id="PTHR41523">
    <property type="entry name" value="TWO-COMPONENT SYSTEM SENSOR PROTEIN"/>
    <property type="match status" value="1"/>
</dbReference>
<dbReference type="EC" id="2.7.13.3" evidence="2"/>
<evidence type="ECO:0000313" key="9">
    <source>
        <dbReference type="EMBL" id="GEP06405.1"/>
    </source>
</evidence>
<dbReference type="GO" id="GO:0005524">
    <property type="term" value="F:ATP binding"/>
    <property type="evidence" value="ECO:0007669"/>
    <property type="project" value="UniProtKB-KW"/>
</dbReference>
<evidence type="ECO:0000313" key="11">
    <source>
        <dbReference type="Proteomes" id="UP000321960"/>
    </source>
</evidence>
<dbReference type="Proteomes" id="UP001156856">
    <property type="component" value="Unassembled WGS sequence"/>
</dbReference>
<protein>
    <recommendedName>
        <fullName evidence="2">histidine kinase</fullName>
        <ecNumber evidence="2">2.7.13.3</ecNumber>
    </recommendedName>
</protein>
<keyword evidence="4" id="KW-0808">Transferase</keyword>
<proteinExistence type="predicted"/>
<dbReference type="InterPro" id="IPR011102">
    <property type="entry name" value="Sig_transdc_His_kinase_HWE"/>
</dbReference>
<dbReference type="EMBL" id="BSPK01000019">
    <property type="protein sequence ID" value="GLS63089.1"/>
    <property type="molecule type" value="Genomic_DNA"/>
</dbReference>
<accession>A0A512J910</accession>
<dbReference type="AlphaFoldDB" id="A0A512J910"/>
<keyword evidence="7" id="KW-0067">ATP-binding</keyword>
<dbReference type="EMBL" id="BJZU01000102">
    <property type="protein sequence ID" value="GEP06405.1"/>
    <property type="molecule type" value="Genomic_DNA"/>
</dbReference>
<evidence type="ECO:0000256" key="5">
    <source>
        <dbReference type="ARBA" id="ARBA00022741"/>
    </source>
</evidence>
<comment type="catalytic activity">
    <reaction evidence="1">
        <text>ATP + protein L-histidine = ADP + protein N-phospho-L-histidine.</text>
        <dbReference type="EC" id="2.7.13.3"/>
    </reaction>
</comment>
<evidence type="ECO:0000256" key="4">
    <source>
        <dbReference type="ARBA" id="ARBA00022679"/>
    </source>
</evidence>
<keyword evidence="3" id="KW-0597">Phosphoprotein</keyword>
<evidence type="ECO:0000259" key="8">
    <source>
        <dbReference type="SMART" id="SM00911"/>
    </source>
</evidence>
<dbReference type="Gene3D" id="3.30.565.10">
    <property type="entry name" value="Histidine kinase-like ATPase, C-terminal domain"/>
    <property type="match status" value="1"/>
</dbReference>
<reference evidence="12" key="2">
    <citation type="journal article" date="2019" name="Int. J. Syst. Evol. Microbiol.">
        <title>The Global Catalogue of Microorganisms (GCM) 10K type strain sequencing project: providing services to taxonomists for standard genome sequencing and annotation.</title>
        <authorList>
            <consortium name="The Broad Institute Genomics Platform"/>
            <consortium name="The Broad Institute Genome Sequencing Center for Infectious Disease"/>
            <person name="Wu L."/>
            <person name="Ma J."/>
        </authorList>
    </citation>
    <scope>NUCLEOTIDE SEQUENCE [LARGE SCALE GENOMIC DNA]</scope>
    <source>
        <strain evidence="12">NBRC 107715</strain>
    </source>
</reference>
<evidence type="ECO:0000256" key="2">
    <source>
        <dbReference type="ARBA" id="ARBA00012438"/>
    </source>
</evidence>